<organism evidence="2 3">
    <name type="scientific">Massilimicrobiota timonensis</name>
    <dbReference type="NCBI Taxonomy" id="1776392"/>
    <lineage>
        <taxon>Bacteria</taxon>
        <taxon>Bacillati</taxon>
        <taxon>Bacillota</taxon>
        <taxon>Erysipelotrichia</taxon>
        <taxon>Erysipelotrichales</taxon>
        <taxon>Erysipelotrichaceae</taxon>
        <taxon>Massilimicrobiota</taxon>
    </lineage>
</organism>
<dbReference type="InterPro" id="IPR047640">
    <property type="entry name" value="RpiR-like"/>
</dbReference>
<dbReference type="Gene3D" id="1.10.10.10">
    <property type="entry name" value="Winged helix-like DNA-binding domain superfamily/Winged helix DNA-binding domain"/>
    <property type="match status" value="1"/>
</dbReference>
<dbReference type="OrthoDB" id="1655243at2"/>
<dbReference type="AlphaFoldDB" id="A0A1Y4SJ34"/>
<dbReference type="Proteomes" id="UP000195305">
    <property type="component" value="Unassembled WGS sequence"/>
</dbReference>
<dbReference type="PROSITE" id="PS51071">
    <property type="entry name" value="HTH_RPIR"/>
    <property type="match status" value="1"/>
</dbReference>
<dbReference type="Pfam" id="PF01418">
    <property type="entry name" value="HTH_6"/>
    <property type="match status" value="1"/>
</dbReference>
<dbReference type="EMBL" id="NFLJ01000072">
    <property type="protein sequence ID" value="OUQ29904.1"/>
    <property type="molecule type" value="Genomic_DNA"/>
</dbReference>
<feature type="domain" description="HTH rpiR-type" evidence="1">
    <location>
        <begin position="1"/>
        <end position="67"/>
    </location>
</feature>
<accession>A0A1Y4SJ34</accession>
<dbReference type="RefSeq" id="WP_087360515.1">
    <property type="nucleotide sequence ID" value="NZ_JACJKO010000049.1"/>
</dbReference>
<sequence>MIIEKLMDTHNLTESEKQIKKFILDQNNDISAMTSIELGKRSYTSQASVMRFYKNLGLGHIVNLYLL</sequence>
<evidence type="ECO:0000313" key="2">
    <source>
        <dbReference type="EMBL" id="OUQ29904.1"/>
    </source>
</evidence>
<dbReference type="InterPro" id="IPR000281">
    <property type="entry name" value="HTH_RpiR"/>
</dbReference>
<keyword evidence="3" id="KW-1185">Reference proteome</keyword>
<evidence type="ECO:0000313" key="3">
    <source>
        <dbReference type="Proteomes" id="UP000195305"/>
    </source>
</evidence>
<dbReference type="InterPro" id="IPR036388">
    <property type="entry name" value="WH-like_DNA-bd_sf"/>
</dbReference>
<reference evidence="2 3" key="1">
    <citation type="journal article" date="2018" name="BMC Genomics">
        <title>Whole genome sequencing and function prediction of 133 gut anaerobes isolated from chicken caecum in pure cultures.</title>
        <authorList>
            <person name="Medvecky M."/>
            <person name="Cejkova D."/>
            <person name="Polansky O."/>
            <person name="Karasova D."/>
            <person name="Kubasova T."/>
            <person name="Cizek A."/>
            <person name="Rychlik I."/>
        </authorList>
    </citation>
    <scope>NUCLEOTIDE SEQUENCE [LARGE SCALE GENOMIC DNA]</scope>
    <source>
        <strain evidence="2 3">An13</strain>
    </source>
</reference>
<protein>
    <recommendedName>
        <fullName evidence="1">HTH rpiR-type domain-containing protein</fullName>
    </recommendedName>
</protein>
<dbReference type="PANTHER" id="PTHR30514:SF1">
    <property type="entry name" value="HTH-TYPE TRANSCRIPTIONAL REGULATOR HEXR-RELATED"/>
    <property type="match status" value="1"/>
</dbReference>
<dbReference type="GO" id="GO:0003677">
    <property type="term" value="F:DNA binding"/>
    <property type="evidence" value="ECO:0007669"/>
    <property type="project" value="InterPro"/>
</dbReference>
<name>A0A1Y4SJ34_9FIRM</name>
<gene>
    <name evidence="2" type="ORF">B5E75_13950</name>
</gene>
<dbReference type="GO" id="GO:0003700">
    <property type="term" value="F:DNA-binding transcription factor activity"/>
    <property type="evidence" value="ECO:0007669"/>
    <property type="project" value="InterPro"/>
</dbReference>
<comment type="caution">
    <text evidence="2">The sequence shown here is derived from an EMBL/GenBank/DDBJ whole genome shotgun (WGS) entry which is preliminary data.</text>
</comment>
<dbReference type="SUPFAM" id="SSF46689">
    <property type="entry name" value="Homeodomain-like"/>
    <property type="match status" value="1"/>
</dbReference>
<dbReference type="GO" id="GO:0097367">
    <property type="term" value="F:carbohydrate derivative binding"/>
    <property type="evidence" value="ECO:0007669"/>
    <property type="project" value="InterPro"/>
</dbReference>
<dbReference type="InterPro" id="IPR009057">
    <property type="entry name" value="Homeodomain-like_sf"/>
</dbReference>
<dbReference type="PANTHER" id="PTHR30514">
    <property type="entry name" value="GLUCOKINASE"/>
    <property type="match status" value="1"/>
</dbReference>
<evidence type="ECO:0000259" key="1">
    <source>
        <dbReference type="PROSITE" id="PS51071"/>
    </source>
</evidence>
<proteinExistence type="predicted"/>